<accession>A0AAN6MSF2</accession>
<proteinExistence type="predicted"/>
<reference evidence="8" key="1">
    <citation type="journal article" date="2023" name="Mol. Phylogenet. Evol.">
        <title>Genome-scale phylogeny and comparative genomics of the fungal order Sordariales.</title>
        <authorList>
            <person name="Hensen N."/>
            <person name="Bonometti L."/>
            <person name="Westerberg I."/>
            <person name="Brannstrom I.O."/>
            <person name="Guillou S."/>
            <person name="Cros-Aarteil S."/>
            <person name="Calhoun S."/>
            <person name="Haridas S."/>
            <person name="Kuo A."/>
            <person name="Mondo S."/>
            <person name="Pangilinan J."/>
            <person name="Riley R."/>
            <person name="LaButti K."/>
            <person name="Andreopoulos B."/>
            <person name="Lipzen A."/>
            <person name="Chen C."/>
            <person name="Yan M."/>
            <person name="Daum C."/>
            <person name="Ng V."/>
            <person name="Clum A."/>
            <person name="Steindorff A."/>
            <person name="Ohm R.A."/>
            <person name="Martin F."/>
            <person name="Silar P."/>
            <person name="Natvig D.O."/>
            <person name="Lalanne C."/>
            <person name="Gautier V."/>
            <person name="Ament-Velasquez S.L."/>
            <person name="Kruys A."/>
            <person name="Hutchinson M.I."/>
            <person name="Powell A.J."/>
            <person name="Barry K."/>
            <person name="Miller A.N."/>
            <person name="Grigoriev I.V."/>
            <person name="Debuchy R."/>
            <person name="Gladieux P."/>
            <person name="Hiltunen Thoren M."/>
            <person name="Johannesson H."/>
        </authorList>
    </citation>
    <scope>NUCLEOTIDE SEQUENCE</scope>
    <source>
        <strain evidence="8">CBS 103.79</strain>
    </source>
</reference>
<keyword evidence="4 6" id="KW-0472">Membrane</keyword>
<evidence type="ECO:0000313" key="8">
    <source>
        <dbReference type="EMBL" id="KAK3905576.1"/>
    </source>
</evidence>
<evidence type="ECO:0000256" key="5">
    <source>
        <dbReference type="SAM" id="MobiDB-lite"/>
    </source>
</evidence>
<keyword evidence="9" id="KW-1185">Reference proteome</keyword>
<evidence type="ECO:0000256" key="4">
    <source>
        <dbReference type="ARBA" id="ARBA00023136"/>
    </source>
</evidence>
<dbReference type="GO" id="GO:0071944">
    <property type="term" value="C:cell periphery"/>
    <property type="evidence" value="ECO:0007669"/>
    <property type="project" value="UniProtKB-ARBA"/>
</dbReference>
<sequence length="348" mass="34247">MVPSPLLLLPLLGGGGQVTASALVGRQAAPIVTKFTTVYGGGDPSVRRTADSGYEIRVDTTNGAWGFCATKNANQCDMGDTCVDDTTCTAGCGFGNKALKTWTCPHGRFCSTALLTLSDPAGVYTNLGCGDKPNITDRYQAWTTTPKPSTSTSTSTPSSSSTTSPTTSPSTPGQTTPAASAGSGAPNPASSPSSPSSPSTLSPDPPNNTPAIIGAVVGCVSLICLSVVAVFLIRRSRHAAAGTAAAAAAAGGGGGGGGVDAGAAAGGGGVGATAERGGGGGGVGYNNSKPVMELPAEGLPVYEELPARGPEMGYEVVETPVLGWAEVDRAPATPAELAEAGIGGWGMR</sequence>
<feature type="signal peptide" evidence="7">
    <location>
        <begin position="1"/>
        <end position="20"/>
    </location>
</feature>
<evidence type="ECO:0000256" key="3">
    <source>
        <dbReference type="ARBA" id="ARBA00022989"/>
    </source>
</evidence>
<evidence type="ECO:0000313" key="9">
    <source>
        <dbReference type="Proteomes" id="UP001303889"/>
    </source>
</evidence>
<name>A0AAN6MSF2_9PEZI</name>
<evidence type="ECO:0000256" key="2">
    <source>
        <dbReference type="ARBA" id="ARBA00022692"/>
    </source>
</evidence>
<dbReference type="PANTHER" id="PTHR15549">
    <property type="entry name" value="PAIRED IMMUNOGLOBULIN-LIKE TYPE 2 RECEPTOR"/>
    <property type="match status" value="1"/>
</dbReference>
<feature type="transmembrane region" description="Helical" evidence="6">
    <location>
        <begin position="211"/>
        <end position="233"/>
    </location>
</feature>
<evidence type="ECO:0000256" key="1">
    <source>
        <dbReference type="ARBA" id="ARBA00004167"/>
    </source>
</evidence>
<dbReference type="AlphaFoldDB" id="A0AAN6MSF2"/>
<dbReference type="GO" id="GO:0016020">
    <property type="term" value="C:membrane"/>
    <property type="evidence" value="ECO:0007669"/>
    <property type="project" value="UniProtKB-SubCell"/>
</dbReference>
<feature type="chain" id="PRO_5042986123" evidence="7">
    <location>
        <begin position="21"/>
        <end position="348"/>
    </location>
</feature>
<protein>
    <submittedName>
        <fullName evidence="8">Uncharacterized protein</fullName>
    </submittedName>
</protein>
<dbReference type="InterPro" id="IPR051694">
    <property type="entry name" value="Immunoregulatory_rcpt-like"/>
</dbReference>
<keyword evidence="2 6" id="KW-0812">Transmembrane</keyword>
<dbReference type="PANTHER" id="PTHR15549:SF26">
    <property type="entry name" value="AXIAL BUDDING PATTERN PROTEIN 2-RELATED"/>
    <property type="match status" value="1"/>
</dbReference>
<gene>
    <name evidence="8" type="ORF">C8A05DRAFT_12600</name>
</gene>
<comment type="caution">
    <text evidence="8">The sequence shown here is derived from an EMBL/GenBank/DDBJ whole genome shotgun (WGS) entry which is preliminary data.</text>
</comment>
<dbReference type="EMBL" id="MU855353">
    <property type="protein sequence ID" value="KAK3905576.1"/>
    <property type="molecule type" value="Genomic_DNA"/>
</dbReference>
<dbReference type="Proteomes" id="UP001303889">
    <property type="component" value="Unassembled WGS sequence"/>
</dbReference>
<feature type="region of interest" description="Disordered" evidence="5">
    <location>
        <begin position="141"/>
        <end position="206"/>
    </location>
</feature>
<organism evidence="8 9">
    <name type="scientific">Staphylotrichum tortipilum</name>
    <dbReference type="NCBI Taxonomy" id="2831512"/>
    <lineage>
        <taxon>Eukaryota</taxon>
        <taxon>Fungi</taxon>
        <taxon>Dikarya</taxon>
        <taxon>Ascomycota</taxon>
        <taxon>Pezizomycotina</taxon>
        <taxon>Sordariomycetes</taxon>
        <taxon>Sordariomycetidae</taxon>
        <taxon>Sordariales</taxon>
        <taxon>Chaetomiaceae</taxon>
        <taxon>Staphylotrichum</taxon>
    </lineage>
</organism>
<dbReference type="CDD" id="cd12087">
    <property type="entry name" value="TM_EGFR-like"/>
    <property type="match status" value="1"/>
</dbReference>
<feature type="compositionally biased region" description="Low complexity" evidence="5">
    <location>
        <begin position="143"/>
        <end position="202"/>
    </location>
</feature>
<evidence type="ECO:0000256" key="6">
    <source>
        <dbReference type="SAM" id="Phobius"/>
    </source>
</evidence>
<keyword evidence="3 6" id="KW-1133">Transmembrane helix</keyword>
<evidence type="ECO:0000256" key="7">
    <source>
        <dbReference type="SAM" id="SignalP"/>
    </source>
</evidence>
<keyword evidence="7" id="KW-0732">Signal</keyword>
<comment type="subcellular location">
    <subcellularLocation>
        <location evidence="1">Membrane</location>
        <topology evidence="1">Single-pass membrane protein</topology>
    </subcellularLocation>
</comment>
<reference evidence="8" key="2">
    <citation type="submission" date="2023-05" db="EMBL/GenBank/DDBJ databases">
        <authorList>
            <consortium name="Lawrence Berkeley National Laboratory"/>
            <person name="Steindorff A."/>
            <person name="Hensen N."/>
            <person name="Bonometti L."/>
            <person name="Westerberg I."/>
            <person name="Brannstrom I.O."/>
            <person name="Guillou S."/>
            <person name="Cros-Aarteil S."/>
            <person name="Calhoun S."/>
            <person name="Haridas S."/>
            <person name="Kuo A."/>
            <person name="Mondo S."/>
            <person name="Pangilinan J."/>
            <person name="Riley R."/>
            <person name="Labutti K."/>
            <person name="Andreopoulos B."/>
            <person name="Lipzen A."/>
            <person name="Chen C."/>
            <person name="Yanf M."/>
            <person name="Daum C."/>
            <person name="Ng V."/>
            <person name="Clum A."/>
            <person name="Ohm R."/>
            <person name="Martin F."/>
            <person name="Silar P."/>
            <person name="Natvig D."/>
            <person name="Lalanne C."/>
            <person name="Gautier V."/>
            <person name="Ament-Velasquez S.L."/>
            <person name="Kruys A."/>
            <person name="Hutchinson M.I."/>
            <person name="Powell A.J."/>
            <person name="Barry K."/>
            <person name="Miller A.N."/>
            <person name="Grigoriev I.V."/>
            <person name="Debuchy R."/>
            <person name="Gladieux P."/>
            <person name="Thoren M.H."/>
            <person name="Johannesson H."/>
        </authorList>
    </citation>
    <scope>NUCLEOTIDE SEQUENCE</scope>
    <source>
        <strain evidence="8">CBS 103.79</strain>
    </source>
</reference>